<dbReference type="InterPro" id="IPR002401">
    <property type="entry name" value="Cyt_P450_E_grp-I"/>
</dbReference>
<dbReference type="PANTHER" id="PTHR24305:SF166">
    <property type="entry name" value="CYTOCHROME P450 12A4, MITOCHONDRIAL-RELATED"/>
    <property type="match status" value="1"/>
</dbReference>
<evidence type="ECO:0000256" key="1">
    <source>
        <dbReference type="ARBA" id="ARBA00010617"/>
    </source>
</evidence>
<dbReference type="EMBL" id="AM420293">
    <property type="protein sequence ID" value="CAM04695.1"/>
    <property type="molecule type" value="Genomic_DNA"/>
</dbReference>
<dbReference type="KEGG" id="sen:SACE_5461"/>
<comment type="cofactor">
    <cofactor evidence="2">
        <name>heme</name>
        <dbReference type="ChEBI" id="CHEBI:30413"/>
    </cofactor>
</comment>
<keyword evidence="2" id="KW-0349">Heme</keyword>
<feature type="compositionally biased region" description="Polar residues" evidence="3">
    <location>
        <begin position="1"/>
        <end position="10"/>
    </location>
</feature>
<evidence type="ECO:0000313" key="4">
    <source>
        <dbReference type="EMBL" id="CAM04695.1"/>
    </source>
</evidence>
<sequence>MAGPVLSSSDIPGPPPSAGGHNLRDIAEAGGLPGFQVRLHRTYGEIAHFAMPNAQVVSVASPEVLESTLDLPECPMELAPFLTPLADAANVLLSGEQDRARWRRTVIPALSCPHRAESDHPRFIDIIEESAQRWSSTGEPVALERELDTLALRLMCTSVLGSTPGQAAIVERVTDAFERLPEFFLGQVYGVRTTSQEPAVDSALTTLRDVVTFLVDEVAPSDLISAARRAGQSSKDLVNTLLAILIGAHRTTGTVVSHALRQLMRHRDVAKRLRAELKTVLGGKAAPAFHELPCLRYLRRTLNESVRLASPVPGIARRAPDGIALGAYRIPAGTVVHYAIRAVHMNPRVWPRPDEFDPDRFDTAPQNSRPAMAFVPFGIGRNDCPGALVAMEHALLMLAVLAHRFRFESRTAGKQGSRFSLGGPCADPVRVRPRRSR</sequence>
<feature type="binding site" description="axial binding residue" evidence="2">
    <location>
        <position position="384"/>
    </location>
    <ligand>
        <name>heme</name>
        <dbReference type="ChEBI" id="CHEBI:30413"/>
    </ligand>
    <ligandPart>
        <name>Fe</name>
        <dbReference type="ChEBI" id="CHEBI:18248"/>
    </ligandPart>
</feature>
<dbReference type="InterPro" id="IPR036396">
    <property type="entry name" value="Cyt_P450_sf"/>
</dbReference>
<dbReference type="eggNOG" id="COG2124">
    <property type="taxonomic scope" value="Bacteria"/>
</dbReference>
<feature type="region of interest" description="Disordered" evidence="3">
    <location>
        <begin position="414"/>
        <end position="437"/>
    </location>
</feature>
<dbReference type="GO" id="GO:0020037">
    <property type="term" value="F:heme binding"/>
    <property type="evidence" value="ECO:0007669"/>
    <property type="project" value="InterPro"/>
</dbReference>
<dbReference type="Proteomes" id="UP000006728">
    <property type="component" value="Chromosome"/>
</dbReference>
<dbReference type="GO" id="GO:0005506">
    <property type="term" value="F:iron ion binding"/>
    <property type="evidence" value="ECO:0007669"/>
    <property type="project" value="InterPro"/>
</dbReference>
<protein>
    <submittedName>
        <fullName evidence="4">Cytochrome P450</fullName>
    </submittedName>
</protein>
<keyword evidence="2" id="KW-0479">Metal-binding</keyword>
<dbReference type="CDD" id="cd00302">
    <property type="entry name" value="cytochrome_P450"/>
    <property type="match status" value="1"/>
</dbReference>
<reference evidence="4 5" key="1">
    <citation type="journal article" date="2007" name="Nat. Biotechnol.">
        <title>Complete genome sequence of the erythromycin-producing bacterium Saccharopolyspora erythraea NRRL23338.</title>
        <authorList>
            <person name="Oliynyk M."/>
            <person name="Samborskyy M."/>
            <person name="Lester J.B."/>
            <person name="Mironenko T."/>
            <person name="Scott N."/>
            <person name="Dickens S."/>
            <person name="Haydock S.F."/>
            <person name="Leadlay P.F."/>
        </authorList>
    </citation>
    <scope>NUCLEOTIDE SEQUENCE [LARGE SCALE GENOMIC DNA]</scope>
    <source>
        <strain evidence="5">ATCC 11635 / DSM 40517 / JCM 4748 / NBRC 13426 / NCIMB 8594 / NRRL 2338</strain>
    </source>
</reference>
<dbReference type="AlphaFoldDB" id="A4FKX0"/>
<feature type="region of interest" description="Disordered" evidence="3">
    <location>
        <begin position="1"/>
        <end position="25"/>
    </location>
</feature>
<evidence type="ECO:0000256" key="3">
    <source>
        <dbReference type="SAM" id="MobiDB-lite"/>
    </source>
</evidence>
<dbReference type="GO" id="GO:0004497">
    <property type="term" value="F:monooxygenase activity"/>
    <property type="evidence" value="ECO:0007669"/>
    <property type="project" value="InterPro"/>
</dbReference>
<gene>
    <name evidence="4" type="primary">cyp2</name>
    <name evidence="4" type="ordered locus">SACE_5461</name>
</gene>
<evidence type="ECO:0000313" key="5">
    <source>
        <dbReference type="Proteomes" id="UP000006728"/>
    </source>
</evidence>
<dbReference type="SUPFAM" id="SSF48264">
    <property type="entry name" value="Cytochrome P450"/>
    <property type="match status" value="1"/>
</dbReference>
<dbReference type="HOGENOM" id="CLU_001570_5_1_11"/>
<evidence type="ECO:0000256" key="2">
    <source>
        <dbReference type="PIRSR" id="PIRSR602401-1"/>
    </source>
</evidence>
<accession>A4FKX0</accession>
<dbReference type="Pfam" id="PF00067">
    <property type="entry name" value="p450"/>
    <property type="match status" value="1"/>
</dbReference>
<dbReference type="InterPro" id="IPR050121">
    <property type="entry name" value="Cytochrome_P450_monoxygenase"/>
</dbReference>
<organism evidence="4 5">
    <name type="scientific">Saccharopolyspora erythraea (strain ATCC 11635 / DSM 40517 / JCM 4748 / NBRC 13426 / NCIMB 8594 / NRRL 2338)</name>
    <dbReference type="NCBI Taxonomy" id="405948"/>
    <lineage>
        <taxon>Bacteria</taxon>
        <taxon>Bacillati</taxon>
        <taxon>Actinomycetota</taxon>
        <taxon>Actinomycetes</taxon>
        <taxon>Pseudonocardiales</taxon>
        <taxon>Pseudonocardiaceae</taxon>
        <taxon>Saccharopolyspora</taxon>
    </lineage>
</organism>
<dbReference type="GO" id="GO:0016705">
    <property type="term" value="F:oxidoreductase activity, acting on paired donors, with incorporation or reduction of molecular oxygen"/>
    <property type="evidence" value="ECO:0007669"/>
    <property type="project" value="InterPro"/>
</dbReference>
<dbReference type="STRING" id="405948.SACE_5461"/>
<dbReference type="PRINTS" id="PR00463">
    <property type="entry name" value="EP450I"/>
</dbReference>
<dbReference type="RefSeq" id="WP_011874731.1">
    <property type="nucleotide sequence ID" value="NC_009142.1"/>
</dbReference>
<dbReference type="PANTHER" id="PTHR24305">
    <property type="entry name" value="CYTOCHROME P450"/>
    <property type="match status" value="1"/>
</dbReference>
<comment type="similarity">
    <text evidence="1">Belongs to the cytochrome P450 family.</text>
</comment>
<keyword evidence="5" id="KW-1185">Reference proteome</keyword>
<dbReference type="Gene3D" id="1.10.630.10">
    <property type="entry name" value="Cytochrome P450"/>
    <property type="match status" value="1"/>
</dbReference>
<name>A4FKX0_SACEN</name>
<dbReference type="InterPro" id="IPR001128">
    <property type="entry name" value="Cyt_P450"/>
</dbReference>
<proteinExistence type="inferred from homology"/>
<keyword evidence="2" id="KW-0408">Iron</keyword>